<dbReference type="Proteomes" id="UP001642464">
    <property type="component" value="Unassembled WGS sequence"/>
</dbReference>
<proteinExistence type="predicted"/>
<organism evidence="2 3">
    <name type="scientific">Durusdinium trenchii</name>
    <dbReference type="NCBI Taxonomy" id="1381693"/>
    <lineage>
        <taxon>Eukaryota</taxon>
        <taxon>Sar</taxon>
        <taxon>Alveolata</taxon>
        <taxon>Dinophyceae</taxon>
        <taxon>Suessiales</taxon>
        <taxon>Symbiodiniaceae</taxon>
        <taxon>Durusdinium</taxon>
    </lineage>
</organism>
<sequence>MGGSRSRPSRPVELEESPTSRSFTRQVPFNDEEPASCSSLPWTPLGPVSPGTGSLSLGGRQFFGRSSGPSSPEPSPLSPKSQSSKSSRPFLARSLSALSLGGKKDEPQELTEFLRQADGGGFGAWGVGFDRGGEVVGRSGYRLVKTGHLKLRSNEVEILQQLRLDIWICAAKNVHSIAAFCDTLGTCVFGAPLRSLVLLPVPATGTASEVFAASQSQLPY</sequence>
<feature type="compositionally biased region" description="Polar residues" evidence="1">
    <location>
        <begin position="17"/>
        <end position="27"/>
    </location>
</feature>
<reference evidence="2 3" key="1">
    <citation type="submission" date="2024-02" db="EMBL/GenBank/DDBJ databases">
        <authorList>
            <person name="Chen Y."/>
            <person name="Shah S."/>
            <person name="Dougan E. K."/>
            <person name="Thang M."/>
            <person name="Chan C."/>
        </authorList>
    </citation>
    <scope>NUCLEOTIDE SEQUENCE [LARGE SCALE GENOMIC DNA]</scope>
</reference>
<protein>
    <submittedName>
        <fullName evidence="2">Uncharacterized protein</fullName>
    </submittedName>
</protein>
<evidence type="ECO:0000313" key="2">
    <source>
        <dbReference type="EMBL" id="CAK9083559.1"/>
    </source>
</evidence>
<feature type="compositionally biased region" description="Low complexity" evidence="1">
    <location>
        <begin position="57"/>
        <end position="70"/>
    </location>
</feature>
<accession>A0ABP0Q6G5</accession>
<evidence type="ECO:0000313" key="3">
    <source>
        <dbReference type="Proteomes" id="UP001642464"/>
    </source>
</evidence>
<gene>
    <name evidence="2" type="ORF">SCF082_LOCUS39664</name>
</gene>
<feature type="region of interest" description="Disordered" evidence="1">
    <location>
        <begin position="1"/>
        <end position="88"/>
    </location>
</feature>
<evidence type="ECO:0000256" key="1">
    <source>
        <dbReference type="SAM" id="MobiDB-lite"/>
    </source>
</evidence>
<name>A0ABP0Q6G5_9DINO</name>
<comment type="caution">
    <text evidence="2">The sequence shown here is derived from an EMBL/GenBank/DDBJ whole genome shotgun (WGS) entry which is preliminary data.</text>
</comment>
<keyword evidence="3" id="KW-1185">Reference proteome</keyword>
<dbReference type="EMBL" id="CAXAMM010039074">
    <property type="protein sequence ID" value="CAK9083559.1"/>
    <property type="molecule type" value="Genomic_DNA"/>
</dbReference>
<feature type="compositionally biased region" description="Low complexity" evidence="1">
    <location>
        <begin position="78"/>
        <end position="88"/>
    </location>
</feature>